<comment type="similarity">
    <text evidence="2">Belongs to the bacterial solute-binding protein 2 family.</text>
</comment>
<feature type="chain" id="PRO_5045284600" evidence="3">
    <location>
        <begin position="19"/>
        <end position="374"/>
    </location>
</feature>
<dbReference type="CDD" id="cd01536">
    <property type="entry name" value="PBP1_ABC_sugar_binding-like"/>
    <property type="match status" value="1"/>
</dbReference>
<dbReference type="InterPro" id="IPR028082">
    <property type="entry name" value="Peripla_BP_I"/>
</dbReference>
<dbReference type="PANTHER" id="PTHR30036:SF7">
    <property type="entry name" value="ABC TRANSPORTER PERIPLASMIC-BINDING PROTEIN YPHF"/>
    <property type="match status" value="1"/>
</dbReference>
<protein>
    <submittedName>
        <fullName evidence="5">Sugar ABC transporter substrate-binding protein</fullName>
    </submittedName>
</protein>
<evidence type="ECO:0000256" key="2">
    <source>
        <dbReference type="ARBA" id="ARBA00007639"/>
    </source>
</evidence>
<organism evidence="5 6">
    <name type="scientific">Arthrobacter pullicola</name>
    <dbReference type="NCBI Taxonomy" id="2762224"/>
    <lineage>
        <taxon>Bacteria</taxon>
        <taxon>Bacillati</taxon>
        <taxon>Actinomycetota</taxon>
        <taxon>Actinomycetes</taxon>
        <taxon>Micrococcales</taxon>
        <taxon>Micrococcaceae</taxon>
        <taxon>Arthrobacter</taxon>
    </lineage>
</organism>
<dbReference type="InterPro" id="IPR050555">
    <property type="entry name" value="Bact_Solute-Bind_Prot2"/>
</dbReference>
<keyword evidence="6" id="KW-1185">Reference proteome</keyword>
<dbReference type="SUPFAM" id="SSF53822">
    <property type="entry name" value="Periplasmic binding protein-like I"/>
    <property type="match status" value="1"/>
</dbReference>
<dbReference type="EMBL" id="JACSQC010000001">
    <property type="protein sequence ID" value="MBD8042797.1"/>
    <property type="molecule type" value="Genomic_DNA"/>
</dbReference>
<feature type="domain" description="Periplasmic binding protein" evidence="4">
    <location>
        <begin position="78"/>
        <end position="328"/>
    </location>
</feature>
<dbReference type="PANTHER" id="PTHR30036">
    <property type="entry name" value="D-XYLOSE-BINDING PERIPLASMIC PROTEIN"/>
    <property type="match status" value="1"/>
</dbReference>
<sequence length="374" mass="39338">MKTTPRYLLGLLAVPALALSLAACGGSGETDAAPAAAESGSASVDTAALEAMLTDFQKPLEEEVPTESPAIAEGKSVVVIPCTYASEACARGADAAMEAAASLGWETRMIDPGGNPEKARQAIDQAIQLGADGIIFTAAVADQIDASLQQARDAGIFLVNSMSPADDRFDVEVVPDEDVSGKMMAAAIAQDSGGTAKILVTTDPAFPSITARTEAFTKWLPELCSECEIVETLETQMSQLQSGLPPQIQATLTANPDINYIWTHTGAAVVSSQATVARSANGDTIKMVSYDGNSANLNLIKDGKSQFADVIKPMEHTGYLSVHEMNKLFANGASGHQVIEMPKRMVLEETLPELPWTGDSDWKSAFTALWENAG</sequence>
<dbReference type="Proteomes" id="UP000652763">
    <property type="component" value="Unassembled WGS sequence"/>
</dbReference>
<name>A0ABR8YF23_9MICC</name>
<dbReference type="InterPro" id="IPR025997">
    <property type="entry name" value="SBP_2_dom"/>
</dbReference>
<dbReference type="Pfam" id="PF13407">
    <property type="entry name" value="Peripla_BP_4"/>
    <property type="match status" value="1"/>
</dbReference>
<dbReference type="PROSITE" id="PS51257">
    <property type="entry name" value="PROKAR_LIPOPROTEIN"/>
    <property type="match status" value="1"/>
</dbReference>
<feature type="signal peptide" evidence="3">
    <location>
        <begin position="1"/>
        <end position="18"/>
    </location>
</feature>
<dbReference type="Gene3D" id="3.40.50.2300">
    <property type="match status" value="2"/>
</dbReference>
<gene>
    <name evidence="5" type="ORF">H9638_03120</name>
</gene>
<evidence type="ECO:0000313" key="6">
    <source>
        <dbReference type="Proteomes" id="UP000652763"/>
    </source>
</evidence>
<evidence type="ECO:0000256" key="3">
    <source>
        <dbReference type="SAM" id="SignalP"/>
    </source>
</evidence>
<dbReference type="RefSeq" id="WP_191745707.1">
    <property type="nucleotide sequence ID" value="NZ_JACSQC010000001.1"/>
</dbReference>
<evidence type="ECO:0000313" key="5">
    <source>
        <dbReference type="EMBL" id="MBD8042797.1"/>
    </source>
</evidence>
<comment type="caution">
    <text evidence="5">The sequence shown here is derived from an EMBL/GenBank/DDBJ whole genome shotgun (WGS) entry which is preliminary data.</text>
</comment>
<proteinExistence type="inferred from homology"/>
<reference evidence="5 6" key="1">
    <citation type="submission" date="2020-08" db="EMBL/GenBank/DDBJ databases">
        <title>A Genomic Blueprint of the Chicken Gut Microbiome.</title>
        <authorList>
            <person name="Gilroy R."/>
            <person name="Ravi A."/>
            <person name="Getino M."/>
            <person name="Pursley I."/>
            <person name="Horton D.L."/>
            <person name="Alikhan N.-F."/>
            <person name="Baker D."/>
            <person name="Gharbi K."/>
            <person name="Hall N."/>
            <person name="Watson M."/>
            <person name="Adriaenssens E.M."/>
            <person name="Foster-Nyarko E."/>
            <person name="Jarju S."/>
            <person name="Secka A."/>
            <person name="Antonio M."/>
            <person name="Oren A."/>
            <person name="Chaudhuri R."/>
            <person name="La Ragione R.M."/>
            <person name="Hildebrand F."/>
            <person name="Pallen M.J."/>
        </authorList>
    </citation>
    <scope>NUCLEOTIDE SEQUENCE [LARGE SCALE GENOMIC DNA]</scope>
    <source>
        <strain evidence="5 6">Sa2BUA2</strain>
    </source>
</reference>
<accession>A0ABR8YF23</accession>
<comment type="subcellular location">
    <subcellularLocation>
        <location evidence="1">Cell envelope</location>
    </subcellularLocation>
</comment>
<evidence type="ECO:0000256" key="1">
    <source>
        <dbReference type="ARBA" id="ARBA00004196"/>
    </source>
</evidence>
<keyword evidence="3" id="KW-0732">Signal</keyword>
<evidence type="ECO:0000259" key="4">
    <source>
        <dbReference type="Pfam" id="PF13407"/>
    </source>
</evidence>